<sequence length="109" mass="11648">MGINGNQLAHAWNDTYGRGSGTISSLDNKDGALAINWQSECIPPAGSSNEPTRQLLTARIDHSGESDAGGDFGFSALFTQARPPEILYVCSRPWHLPVDGSLADYLWGG</sequence>
<organism evidence="1 2">
    <name type="scientific">Aspergillus leporis</name>
    <dbReference type="NCBI Taxonomy" id="41062"/>
    <lineage>
        <taxon>Eukaryota</taxon>
        <taxon>Fungi</taxon>
        <taxon>Dikarya</taxon>
        <taxon>Ascomycota</taxon>
        <taxon>Pezizomycotina</taxon>
        <taxon>Eurotiomycetes</taxon>
        <taxon>Eurotiomycetidae</taxon>
        <taxon>Eurotiales</taxon>
        <taxon>Aspergillaceae</taxon>
        <taxon>Aspergillus</taxon>
        <taxon>Aspergillus subgen. Circumdati</taxon>
    </lineage>
</organism>
<gene>
    <name evidence="1" type="ORF">BDV29DRAFT_156580</name>
</gene>
<reference evidence="1 2" key="1">
    <citation type="submission" date="2019-04" db="EMBL/GenBank/DDBJ databases">
        <title>Friends and foes A comparative genomics study of 23 Aspergillus species from section Flavi.</title>
        <authorList>
            <consortium name="DOE Joint Genome Institute"/>
            <person name="Kjaerbolling I."/>
            <person name="Vesth T."/>
            <person name="Frisvad J.C."/>
            <person name="Nybo J.L."/>
            <person name="Theobald S."/>
            <person name="Kildgaard S."/>
            <person name="Isbrandt T."/>
            <person name="Kuo A."/>
            <person name="Sato A."/>
            <person name="Lyhne E.K."/>
            <person name="Kogle M.E."/>
            <person name="Wiebenga A."/>
            <person name="Kun R.S."/>
            <person name="Lubbers R.J."/>
            <person name="Makela M.R."/>
            <person name="Barry K."/>
            <person name="Chovatia M."/>
            <person name="Clum A."/>
            <person name="Daum C."/>
            <person name="Haridas S."/>
            <person name="He G."/>
            <person name="LaButti K."/>
            <person name="Lipzen A."/>
            <person name="Mondo S."/>
            <person name="Riley R."/>
            <person name="Salamov A."/>
            <person name="Simmons B.A."/>
            <person name="Magnuson J.K."/>
            <person name="Henrissat B."/>
            <person name="Mortensen U.H."/>
            <person name="Larsen T.O."/>
            <person name="Devries R.P."/>
            <person name="Grigoriev I.V."/>
            <person name="Machida M."/>
            <person name="Baker S.E."/>
            <person name="Andersen M.R."/>
        </authorList>
    </citation>
    <scope>NUCLEOTIDE SEQUENCE [LARGE SCALE GENOMIC DNA]</scope>
    <source>
        <strain evidence="1 2">CBS 151.66</strain>
    </source>
</reference>
<evidence type="ECO:0000313" key="1">
    <source>
        <dbReference type="EMBL" id="KAB8074455.1"/>
    </source>
</evidence>
<accession>A0A5N5X389</accession>
<protein>
    <submittedName>
        <fullName evidence="1">Uncharacterized protein</fullName>
    </submittedName>
</protein>
<dbReference type="EMBL" id="ML732209">
    <property type="protein sequence ID" value="KAB8074455.1"/>
    <property type="molecule type" value="Genomic_DNA"/>
</dbReference>
<dbReference type="AlphaFoldDB" id="A0A5N5X389"/>
<dbReference type="Proteomes" id="UP000326565">
    <property type="component" value="Unassembled WGS sequence"/>
</dbReference>
<evidence type="ECO:0000313" key="2">
    <source>
        <dbReference type="Proteomes" id="UP000326565"/>
    </source>
</evidence>
<keyword evidence="2" id="KW-1185">Reference proteome</keyword>
<proteinExistence type="predicted"/>
<dbReference type="OrthoDB" id="4225201at2759"/>
<name>A0A5N5X389_9EURO</name>